<proteinExistence type="predicted"/>
<dbReference type="EMBL" id="FNCJ01000006">
    <property type="protein sequence ID" value="SDG94936.1"/>
    <property type="molecule type" value="Genomic_DNA"/>
</dbReference>
<sequence length="168" mass="18428">MNQNTSQDLQTGTHYAVTIGSQTVGNEGWAYTGTLYRNGVRIATFEERGDGGDMPCSFVSREEEDAFRAHAIATAPADLQLASYYEHGFPIVRLVTRHLVEKDLTRDMARQVLVWFMDEKGLGCVKSPRKADTHAIALKVQAQNPGSVVLNLLPFDAAVALALTFDLA</sequence>
<organism evidence="1 2">
    <name type="scientific">Paraburkholderia phenazinium</name>
    <dbReference type="NCBI Taxonomy" id="60549"/>
    <lineage>
        <taxon>Bacteria</taxon>
        <taxon>Pseudomonadati</taxon>
        <taxon>Pseudomonadota</taxon>
        <taxon>Betaproteobacteria</taxon>
        <taxon>Burkholderiales</taxon>
        <taxon>Burkholderiaceae</taxon>
        <taxon>Paraburkholderia</taxon>
    </lineage>
</organism>
<dbReference type="OrthoDB" id="9991616at2"/>
<protein>
    <submittedName>
        <fullName evidence="1">Uncharacterized protein</fullName>
    </submittedName>
</protein>
<accession>A0A1G7YF39</accession>
<name>A0A1G7YF39_9BURK</name>
<dbReference type="RefSeq" id="WP_090685437.1">
    <property type="nucleotide sequence ID" value="NZ_FNCJ01000006.1"/>
</dbReference>
<evidence type="ECO:0000313" key="2">
    <source>
        <dbReference type="Proteomes" id="UP000199706"/>
    </source>
</evidence>
<dbReference type="AlphaFoldDB" id="A0A1G7YF39"/>
<dbReference type="Proteomes" id="UP000199706">
    <property type="component" value="Unassembled WGS sequence"/>
</dbReference>
<reference evidence="1 2" key="1">
    <citation type="submission" date="2016-10" db="EMBL/GenBank/DDBJ databases">
        <authorList>
            <person name="de Groot N.N."/>
        </authorList>
    </citation>
    <scope>NUCLEOTIDE SEQUENCE [LARGE SCALE GENOMIC DNA]</scope>
    <source>
        <strain evidence="1 2">LMG 2247</strain>
    </source>
</reference>
<evidence type="ECO:0000313" key="1">
    <source>
        <dbReference type="EMBL" id="SDG94936.1"/>
    </source>
</evidence>
<gene>
    <name evidence="1" type="ORF">SAMN05216466_106155</name>
</gene>